<protein>
    <submittedName>
        <fullName evidence="3">Ricin-type beta-trefoil lectin protein</fullName>
    </submittedName>
</protein>
<evidence type="ECO:0000259" key="2">
    <source>
        <dbReference type="SMART" id="SM00458"/>
    </source>
</evidence>
<feature type="chain" id="PRO_5022216550" evidence="1">
    <location>
        <begin position="32"/>
        <end position="461"/>
    </location>
</feature>
<name>A0A561TSQ9_9ACTN</name>
<dbReference type="InterPro" id="IPR035992">
    <property type="entry name" value="Ricin_B-like_lectins"/>
</dbReference>
<keyword evidence="1" id="KW-0732">Signal</keyword>
<comment type="caution">
    <text evidence="3">The sequence shown here is derived from an EMBL/GenBank/DDBJ whole genome shotgun (WGS) entry which is preliminary data.</text>
</comment>
<dbReference type="Proteomes" id="UP000317940">
    <property type="component" value="Unassembled WGS sequence"/>
</dbReference>
<keyword evidence="3" id="KW-0430">Lectin</keyword>
<dbReference type="CDD" id="cd00161">
    <property type="entry name" value="beta-trefoil_Ricin-like"/>
    <property type="match status" value="2"/>
</dbReference>
<keyword evidence="4" id="KW-1185">Reference proteome</keyword>
<evidence type="ECO:0000313" key="4">
    <source>
        <dbReference type="Proteomes" id="UP000317940"/>
    </source>
</evidence>
<dbReference type="GO" id="GO:0030246">
    <property type="term" value="F:carbohydrate binding"/>
    <property type="evidence" value="ECO:0007669"/>
    <property type="project" value="UniProtKB-KW"/>
</dbReference>
<dbReference type="AlphaFoldDB" id="A0A561TSQ9"/>
<evidence type="ECO:0000256" key="1">
    <source>
        <dbReference type="SAM" id="SignalP"/>
    </source>
</evidence>
<dbReference type="Pfam" id="PF14200">
    <property type="entry name" value="RicinB_lectin_2"/>
    <property type="match status" value="3"/>
</dbReference>
<dbReference type="InterPro" id="IPR000772">
    <property type="entry name" value="Ricin_B_lectin"/>
</dbReference>
<dbReference type="Gene3D" id="2.80.10.50">
    <property type="match status" value="3"/>
</dbReference>
<proteinExistence type="predicted"/>
<dbReference type="RefSeq" id="WP_145909358.1">
    <property type="nucleotide sequence ID" value="NZ_BAAAMZ010000001.1"/>
</dbReference>
<gene>
    <name evidence="3" type="ORF">FHX73_13171</name>
</gene>
<sequence>MPATLMRKLFGTLAATALALTAAGLTTTASAATATAPAAHRATATTGSSPAGARALAAHALDGTHTLVTGGMAVDDPNGSTGWGTRLITYGANGGSNQNWQFIPQPDGSYTLRNGASNLCAEVNGGSVYQGAVVDQWQCANSANVHWLLTPLSNGSFIVSSMVSGLALTASSTGSGATLTQQAYTNSPLQQWTIGMASPVLSGSHNLVTGGLALNDPGNGTVTTATVNGSAYQNWQFLQQPDSTYEVVSGSTGQCLNAPANSGTVNEDSCNDGPLDHWTVTTVANGSFTLISSTGQLLASNGNGATAALQSNSNSSQQQWTTNWVNPALTDNHTLVNGSLALADPESSQTAGTEFITWRVNGNINQSFHLVQQIGGYQLVNDASNLCVEMPGQNITPGLAADQSWCSLGTNMLWVLTPLANGSYLISSAYSGLQLTATTTSGATVTQQINSGSPQQQWTIS</sequence>
<dbReference type="PROSITE" id="PS50231">
    <property type="entry name" value="RICIN_B_LECTIN"/>
    <property type="match status" value="3"/>
</dbReference>
<dbReference type="OrthoDB" id="4204978at2"/>
<dbReference type="SUPFAM" id="SSF50370">
    <property type="entry name" value="Ricin B-like lectins"/>
    <property type="match status" value="3"/>
</dbReference>
<feature type="domain" description="Ricin B lectin" evidence="2">
    <location>
        <begin position="64"/>
        <end position="195"/>
    </location>
</feature>
<feature type="signal peptide" evidence="1">
    <location>
        <begin position="1"/>
        <end position="31"/>
    </location>
</feature>
<accession>A0A561TSQ9</accession>
<dbReference type="EMBL" id="VIWT01000003">
    <property type="protein sequence ID" value="TWF90127.1"/>
    <property type="molecule type" value="Genomic_DNA"/>
</dbReference>
<organism evidence="3 4">
    <name type="scientific">Kitasatospora viridis</name>
    <dbReference type="NCBI Taxonomy" id="281105"/>
    <lineage>
        <taxon>Bacteria</taxon>
        <taxon>Bacillati</taxon>
        <taxon>Actinomycetota</taxon>
        <taxon>Actinomycetes</taxon>
        <taxon>Kitasatosporales</taxon>
        <taxon>Streptomycetaceae</taxon>
        <taxon>Kitasatospora</taxon>
    </lineage>
</organism>
<dbReference type="SMART" id="SM00458">
    <property type="entry name" value="RICIN"/>
    <property type="match status" value="3"/>
</dbReference>
<feature type="domain" description="Ricin B lectin" evidence="2">
    <location>
        <begin position="198"/>
        <end position="323"/>
    </location>
</feature>
<evidence type="ECO:0000313" key="3">
    <source>
        <dbReference type="EMBL" id="TWF90127.1"/>
    </source>
</evidence>
<reference evidence="3 4" key="1">
    <citation type="submission" date="2019-06" db="EMBL/GenBank/DDBJ databases">
        <title>Sequencing the genomes of 1000 actinobacteria strains.</title>
        <authorList>
            <person name="Klenk H.-P."/>
        </authorList>
    </citation>
    <scope>NUCLEOTIDE SEQUENCE [LARGE SCALE GENOMIC DNA]</scope>
    <source>
        <strain evidence="3 4">DSM 44826</strain>
    </source>
</reference>
<feature type="domain" description="Ricin B lectin" evidence="2">
    <location>
        <begin position="326"/>
        <end position="461"/>
    </location>
</feature>